<feature type="region of interest" description="Disordered" evidence="2">
    <location>
        <begin position="1205"/>
        <end position="1288"/>
    </location>
</feature>
<dbReference type="EMBL" id="MU865991">
    <property type="protein sequence ID" value="KAK4443511.1"/>
    <property type="molecule type" value="Genomic_DNA"/>
</dbReference>
<dbReference type="CDD" id="cd00180">
    <property type="entry name" value="PKc"/>
    <property type="match status" value="1"/>
</dbReference>
<dbReference type="InterPro" id="IPR002110">
    <property type="entry name" value="Ankyrin_rpt"/>
</dbReference>
<organism evidence="4 5">
    <name type="scientific">Podospora aff. communis PSN243</name>
    <dbReference type="NCBI Taxonomy" id="3040156"/>
    <lineage>
        <taxon>Eukaryota</taxon>
        <taxon>Fungi</taxon>
        <taxon>Dikarya</taxon>
        <taxon>Ascomycota</taxon>
        <taxon>Pezizomycotina</taxon>
        <taxon>Sordariomycetes</taxon>
        <taxon>Sordariomycetidae</taxon>
        <taxon>Sordariales</taxon>
        <taxon>Podosporaceae</taxon>
        <taxon>Podospora</taxon>
    </lineage>
</organism>
<dbReference type="PROSITE" id="PS50297">
    <property type="entry name" value="ANK_REP_REGION"/>
    <property type="match status" value="1"/>
</dbReference>
<feature type="compositionally biased region" description="Acidic residues" evidence="2">
    <location>
        <begin position="851"/>
        <end position="860"/>
    </location>
</feature>
<sequence length="1288" mass="142523">MTSYYERPYFQTCGGEDEECLGPRHHAKTIPATPTKPISTQSKPSSNPSKTPVPKCILEPLLKQALDKWIPKPQDHTPNKKILRDAIFPRIQELLMQYGKAEWSLLPRTFAILQMLGCPEVLDQFVAQKRSDSFLPYNAGNLPNALNGALRSKFLKLQRMVLCNQRDVKALEDGGKHVHLNGPGDNYFEFVEKLGRGTYGTVDRVRSRQTLKTYARKLIHRGASVASDSRMYRQFEGEIQVLKRLSHPHIVKLVGSYTDEDNLGLIMTPIADMNLEEYLTSQKLNSILRNRSLPEYFGCLATALAYLHQQDVRHNDIKPRNVLVKDARVYLADFGTSRSWGAEEVSTTVGPHEGFTPRYSAPETHDTNTPRNRASDMWSLGCVYLEMATVLMGRTLDELDRFLSENGSLRVDAFYANPEAIALWIEQLRKGSSRKGDGVILDWTASLLQISPDDRPTAAQLRGRIAEHRSRDAYICHSCASQHGLKPQETGVVVAISSSEGHSESGSSDSESGESDSDDARTVDSMTTAPSVDRDREVTAEKGVAAEGISAESLDVENTGVEKLPETCDATPETNLADISSEAEGSVDTVASPVQDSSLSDQSESPPPYQAIDPASTDDTPAPAPERPPPNTETRFILLPRNRRPEPIQQDPEENPAVDGEFIPPEPVKPPSFLRQDPVPKSTLVPSYVLAGKNRFSQSELTTPPDGTTTNLFVYGRLMFPSVLSAIAAQSTKGVYSTKWRRRLLPSSEDWSKIDLSIRRASEAMTPARLEGYDRFRPRGLNCAVIQDANSTPRILRRRKIDGHYDFPFTPPGHVEGFLILGLRSEAIRYCDLLFGSDRRTIHTLRPQDDADRDDSDSDSDFNPPSPLLRRCTVPVQVQTLTGEITTVVADTYVWAGRTSELTNIWEEERFLRSAPMQKVLEAQPTWAKEEQALAKTMKTSFALVGDYLVAPIQTGNMRELRRLLDDKLNPNAECRVYGHPLQAAAAAGRAEMVKMLLGYGANVNTVGGQYGTPLIASTCTSRKAITKLLLKNGADVFASDNVHVNALYQAVANGDYAVAEILLEHGAWLGRDWYETKDLAEERGDEDFQALLDSYDVRKIHRAHVAAGCRYDRREIEDNADDSLGSWEGVRYSKVTLAVVRKAAAVQGDSGSWRGKRGVAVTVAALDAGAPLRLIGMLRKAVAPLQAIIEILRKGDEEQERKRLAASQKVDAVDSEVSKQGSARTTGKEGNVGRSSRRGISGSFESMSSGVEGVEYGSQDFESLQPSPISDAPSWERRRRVRFVDPT</sequence>
<evidence type="ECO:0000313" key="5">
    <source>
        <dbReference type="Proteomes" id="UP001321760"/>
    </source>
</evidence>
<feature type="repeat" description="ANK" evidence="1">
    <location>
        <begin position="981"/>
        <end position="1009"/>
    </location>
</feature>
<dbReference type="SMART" id="SM00220">
    <property type="entry name" value="S_TKc"/>
    <property type="match status" value="1"/>
</dbReference>
<dbReference type="InterPro" id="IPR008271">
    <property type="entry name" value="Ser/Thr_kinase_AS"/>
</dbReference>
<reference evidence="4" key="1">
    <citation type="journal article" date="2023" name="Mol. Phylogenet. Evol.">
        <title>Genome-scale phylogeny and comparative genomics of the fungal order Sordariales.</title>
        <authorList>
            <person name="Hensen N."/>
            <person name="Bonometti L."/>
            <person name="Westerberg I."/>
            <person name="Brannstrom I.O."/>
            <person name="Guillou S."/>
            <person name="Cros-Aarteil S."/>
            <person name="Calhoun S."/>
            <person name="Haridas S."/>
            <person name="Kuo A."/>
            <person name="Mondo S."/>
            <person name="Pangilinan J."/>
            <person name="Riley R."/>
            <person name="LaButti K."/>
            <person name="Andreopoulos B."/>
            <person name="Lipzen A."/>
            <person name="Chen C."/>
            <person name="Yan M."/>
            <person name="Daum C."/>
            <person name="Ng V."/>
            <person name="Clum A."/>
            <person name="Steindorff A."/>
            <person name="Ohm R.A."/>
            <person name="Martin F."/>
            <person name="Silar P."/>
            <person name="Natvig D.O."/>
            <person name="Lalanne C."/>
            <person name="Gautier V."/>
            <person name="Ament-Velasquez S.L."/>
            <person name="Kruys A."/>
            <person name="Hutchinson M.I."/>
            <person name="Powell A.J."/>
            <person name="Barry K."/>
            <person name="Miller A.N."/>
            <person name="Grigoriev I.V."/>
            <person name="Debuchy R."/>
            <person name="Gladieux P."/>
            <person name="Hiltunen Thoren M."/>
            <person name="Johannesson H."/>
        </authorList>
    </citation>
    <scope>NUCLEOTIDE SEQUENCE</scope>
    <source>
        <strain evidence="4">PSN243</strain>
    </source>
</reference>
<evidence type="ECO:0000313" key="4">
    <source>
        <dbReference type="EMBL" id="KAK4443511.1"/>
    </source>
</evidence>
<dbReference type="Proteomes" id="UP001321760">
    <property type="component" value="Unassembled WGS sequence"/>
</dbReference>
<feature type="region of interest" description="Disordered" evidence="2">
    <location>
        <begin position="13"/>
        <end position="53"/>
    </location>
</feature>
<protein>
    <recommendedName>
        <fullName evidence="3">Protein kinase domain-containing protein</fullName>
    </recommendedName>
</protein>
<dbReference type="GO" id="GO:0004674">
    <property type="term" value="F:protein serine/threonine kinase activity"/>
    <property type="evidence" value="ECO:0007669"/>
    <property type="project" value="TreeGrafter"/>
</dbReference>
<evidence type="ECO:0000259" key="3">
    <source>
        <dbReference type="PROSITE" id="PS50011"/>
    </source>
</evidence>
<proteinExistence type="predicted"/>
<keyword evidence="1" id="KW-0040">ANK repeat</keyword>
<feature type="region of interest" description="Disordered" evidence="2">
    <location>
        <begin position="345"/>
        <end position="372"/>
    </location>
</feature>
<gene>
    <name evidence="4" type="ORF">QBC34DRAFT_416886</name>
</gene>
<dbReference type="SUPFAM" id="SSF56112">
    <property type="entry name" value="Protein kinase-like (PK-like)"/>
    <property type="match status" value="1"/>
</dbReference>
<dbReference type="InterPro" id="IPR011009">
    <property type="entry name" value="Kinase-like_dom_sf"/>
</dbReference>
<name>A0AAV9G8V2_9PEZI</name>
<dbReference type="Pfam" id="PF12796">
    <property type="entry name" value="Ank_2"/>
    <property type="match status" value="1"/>
</dbReference>
<accession>A0AAV9G8V2</accession>
<comment type="caution">
    <text evidence="4">The sequence shown here is derived from an EMBL/GenBank/DDBJ whole genome shotgun (WGS) entry which is preliminary data.</text>
</comment>
<dbReference type="InterPro" id="IPR000719">
    <property type="entry name" value="Prot_kinase_dom"/>
</dbReference>
<feature type="domain" description="Protein kinase" evidence="3">
    <location>
        <begin position="188"/>
        <end position="475"/>
    </location>
</feature>
<dbReference type="PROSITE" id="PS50088">
    <property type="entry name" value="ANK_REPEAT"/>
    <property type="match status" value="1"/>
</dbReference>
<dbReference type="PROSITE" id="PS00108">
    <property type="entry name" value="PROTEIN_KINASE_ST"/>
    <property type="match status" value="1"/>
</dbReference>
<dbReference type="PANTHER" id="PTHR24359:SF1">
    <property type="entry name" value="INHIBITOR OF NUCLEAR FACTOR KAPPA-B KINASE EPSILON SUBUNIT HOMOLOG 1-RELATED"/>
    <property type="match status" value="1"/>
</dbReference>
<dbReference type="PANTHER" id="PTHR24359">
    <property type="entry name" value="SERINE/THREONINE-PROTEIN KINASE SBK1"/>
    <property type="match status" value="1"/>
</dbReference>
<dbReference type="SMART" id="SM00248">
    <property type="entry name" value="ANK"/>
    <property type="match status" value="3"/>
</dbReference>
<dbReference type="InterPro" id="IPR036770">
    <property type="entry name" value="Ankyrin_rpt-contain_sf"/>
</dbReference>
<dbReference type="Gene3D" id="3.30.200.20">
    <property type="entry name" value="Phosphorylase Kinase, domain 1"/>
    <property type="match status" value="1"/>
</dbReference>
<dbReference type="SUPFAM" id="SSF48403">
    <property type="entry name" value="Ankyrin repeat"/>
    <property type="match status" value="1"/>
</dbReference>
<dbReference type="Gene3D" id="3.10.490.10">
    <property type="entry name" value="Gamma-glutamyl cyclotransferase-like"/>
    <property type="match status" value="1"/>
</dbReference>
<feature type="compositionally biased region" description="Polar residues" evidence="2">
    <location>
        <begin position="592"/>
        <end position="604"/>
    </location>
</feature>
<evidence type="ECO:0000256" key="2">
    <source>
        <dbReference type="SAM" id="MobiDB-lite"/>
    </source>
</evidence>
<feature type="compositionally biased region" description="Low complexity" evidence="2">
    <location>
        <begin position="611"/>
        <end position="621"/>
    </location>
</feature>
<dbReference type="Gene3D" id="1.10.510.10">
    <property type="entry name" value="Transferase(Phosphotransferase) domain 1"/>
    <property type="match status" value="1"/>
</dbReference>
<feature type="compositionally biased region" description="Polar residues" evidence="2">
    <location>
        <begin position="36"/>
        <end position="50"/>
    </location>
</feature>
<feature type="compositionally biased region" description="Low complexity" evidence="2">
    <location>
        <begin position="497"/>
        <end position="510"/>
    </location>
</feature>
<feature type="compositionally biased region" description="Pro residues" evidence="2">
    <location>
        <begin position="622"/>
        <end position="631"/>
    </location>
</feature>
<reference evidence="4" key="2">
    <citation type="submission" date="2023-05" db="EMBL/GenBank/DDBJ databases">
        <authorList>
            <consortium name="Lawrence Berkeley National Laboratory"/>
            <person name="Steindorff A."/>
            <person name="Hensen N."/>
            <person name="Bonometti L."/>
            <person name="Westerberg I."/>
            <person name="Brannstrom I.O."/>
            <person name="Guillou S."/>
            <person name="Cros-Aarteil S."/>
            <person name="Calhoun S."/>
            <person name="Haridas S."/>
            <person name="Kuo A."/>
            <person name="Mondo S."/>
            <person name="Pangilinan J."/>
            <person name="Riley R."/>
            <person name="Labutti K."/>
            <person name="Andreopoulos B."/>
            <person name="Lipzen A."/>
            <person name="Chen C."/>
            <person name="Yanf M."/>
            <person name="Daum C."/>
            <person name="Ng V."/>
            <person name="Clum A."/>
            <person name="Ohm R."/>
            <person name="Martin F."/>
            <person name="Silar P."/>
            <person name="Natvig D."/>
            <person name="Lalanne C."/>
            <person name="Gautier V."/>
            <person name="Ament-Velasquez S.L."/>
            <person name="Kruys A."/>
            <person name="Hutchinson M.I."/>
            <person name="Powell A.J."/>
            <person name="Barry K."/>
            <person name="Miller A.N."/>
            <person name="Grigoriev I.V."/>
            <person name="Debuchy R."/>
            <person name="Gladieux P."/>
            <person name="Thoren M.H."/>
            <person name="Johannesson H."/>
        </authorList>
    </citation>
    <scope>NUCLEOTIDE SEQUENCE</scope>
    <source>
        <strain evidence="4">PSN243</strain>
    </source>
</reference>
<dbReference type="Gene3D" id="1.25.40.20">
    <property type="entry name" value="Ankyrin repeat-containing domain"/>
    <property type="match status" value="1"/>
</dbReference>
<keyword evidence="5" id="KW-1185">Reference proteome</keyword>
<dbReference type="GO" id="GO:0005524">
    <property type="term" value="F:ATP binding"/>
    <property type="evidence" value="ECO:0007669"/>
    <property type="project" value="InterPro"/>
</dbReference>
<feature type="region of interest" description="Disordered" evidence="2">
    <location>
        <begin position="497"/>
        <end position="666"/>
    </location>
</feature>
<dbReference type="Pfam" id="PF00069">
    <property type="entry name" value="Pkinase"/>
    <property type="match status" value="1"/>
</dbReference>
<feature type="region of interest" description="Disordered" evidence="2">
    <location>
        <begin position="846"/>
        <end position="868"/>
    </location>
</feature>
<dbReference type="PROSITE" id="PS50011">
    <property type="entry name" value="PROTEIN_KINASE_DOM"/>
    <property type="match status" value="1"/>
</dbReference>
<evidence type="ECO:0000256" key="1">
    <source>
        <dbReference type="PROSITE-ProRule" id="PRU00023"/>
    </source>
</evidence>